<feature type="compositionally biased region" description="Acidic residues" evidence="1">
    <location>
        <begin position="91"/>
        <end position="108"/>
    </location>
</feature>
<feature type="non-terminal residue" evidence="2">
    <location>
        <position position="1"/>
    </location>
</feature>
<keyword evidence="3" id="KW-1185">Reference proteome</keyword>
<protein>
    <submittedName>
        <fullName evidence="2">Uncharacterized protein</fullName>
    </submittedName>
</protein>
<sequence>GRTSMLLDTAVPTAARHPGEVDDWTNYYVDIFVDRDMFMRYLGGGIGHTYTSQTEFMTENDSSDGIGNEDCGADTSLQHRDIDPNSALPELEQEDDEDEGDDEEDGHDSDDSLNLGRDSDDDDDDDGDGDDDAGYGSP</sequence>
<evidence type="ECO:0000313" key="2">
    <source>
        <dbReference type="EMBL" id="KAL0562549.1"/>
    </source>
</evidence>
<dbReference type="EMBL" id="JBAHYK010005266">
    <property type="protein sequence ID" value="KAL0562549.1"/>
    <property type="molecule type" value="Genomic_DNA"/>
</dbReference>
<organism evidence="2 3">
    <name type="scientific">Marasmius crinis-equi</name>
    <dbReference type="NCBI Taxonomy" id="585013"/>
    <lineage>
        <taxon>Eukaryota</taxon>
        <taxon>Fungi</taxon>
        <taxon>Dikarya</taxon>
        <taxon>Basidiomycota</taxon>
        <taxon>Agaricomycotina</taxon>
        <taxon>Agaricomycetes</taxon>
        <taxon>Agaricomycetidae</taxon>
        <taxon>Agaricales</taxon>
        <taxon>Marasmiineae</taxon>
        <taxon>Marasmiaceae</taxon>
        <taxon>Marasmius</taxon>
    </lineage>
</organism>
<gene>
    <name evidence="2" type="ORF">V5O48_019538</name>
</gene>
<reference evidence="2 3" key="1">
    <citation type="submission" date="2024-02" db="EMBL/GenBank/DDBJ databases">
        <title>A draft genome for the cacao thread blight pathogen Marasmius crinis-equi.</title>
        <authorList>
            <person name="Cohen S.P."/>
            <person name="Baruah I.K."/>
            <person name="Amoako-Attah I."/>
            <person name="Bukari Y."/>
            <person name="Meinhardt L.W."/>
            <person name="Bailey B.A."/>
        </authorList>
    </citation>
    <scope>NUCLEOTIDE SEQUENCE [LARGE SCALE GENOMIC DNA]</scope>
    <source>
        <strain evidence="2 3">GH-76</strain>
    </source>
</reference>
<feature type="compositionally biased region" description="Acidic residues" evidence="1">
    <location>
        <begin position="119"/>
        <end position="138"/>
    </location>
</feature>
<evidence type="ECO:0000256" key="1">
    <source>
        <dbReference type="SAM" id="MobiDB-lite"/>
    </source>
</evidence>
<dbReference type="Proteomes" id="UP001465976">
    <property type="component" value="Unassembled WGS sequence"/>
</dbReference>
<name>A0ABR3EI41_9AGAR</name>
<proteinExistence type="predicted"/>
<accession>A0ABR3EI41</accession>
<comment type="caution">
    <text evidence="2">The sequence shown here is derived from an EMBL/GenBank/DDBJ whole genome shotgun (WGS) entry which is preliminary data.</text>
</comment>
<feature type="region of interest" description="Disordered" evidence="1">
    <location>
        <begin position="57"/>
        <end position="138"/>
    </location>
</feature>
<evidence type="ECO:0000313" key="3">
    <source>
        <dbReference type="Proteomes" id="UP001465976"/>
    </source>
</evidence>